<feature type="transmembrane region" description="Helical" evidence="1">
    <location>
        <begin position="91"/>
        <end position="117"/>
    </location>
</feature>
<dbReference type="RefSeq" id="WP_143938610.1">
    <property type="nucleotide sequence ID" value="NZ_VKKG01000004.1"/>
</dbReference>
<dbReference type="Proteomes" id="UP000317638">
    <property type="component" value="Unassembled WGS sequence"/>
</dbReference>
<keyword evidence="1" id="KW-0812">Transmembrane</keyword>
<feature type="transmembrane region" description="Helical" evidence="1">
    <location>
        <begin position="162"/>
        <end position="181"/>
    </location>
</feature>
<proteinExistence type="predicted"/>
<accession>A0A553JZJ4</accession>
<keyword evidence="3" id="KW-1185">Reference proteome</keyword>
<evidence type="ECO:0000256" key="1">
    <source>
        <dbReference type="SAM" id="Phobius"/>
    </source>
</evidence>
<keyword evidence="1" id="KW-1133">Transmembrane helix</keyword>
<protein>
    <submittedName>
        <fullName evidence="2">Uncharacterized protein</fullName>
    </submittedName>
</protein>
<keyword evidence="1" id="KW-0472">Membrane</keyword>
<feature type="transmembrane region" description="Helical" evidence="1">
    <location>
        <begin position="52"/>
        <end position="85"/>
    </location>
</feature>
<feature type="transmembrane region" description="Helical" evidence="1">
    <location>
        <begin position="129"/>
        <end position="150"/>
    </location>
</feature>
<evidence type="ECO:0000313" key="2">
    <source>
        <dbReference type="EMBL" id="TRY17870.1"/>
    </source>
</evidence>
<comment type="caution">
    <text evidence="2">The sequence shown here is derived from an EMBL/GenBank/DDBJ whole genome shotgun (WGS) entry which is preliminary data.</text>
</comment>
<sequence length="185" mass="18660">MRELVEGAVALVHAVRIADPAQWLLRLLALAALVGAGALCAVWVGGPLVSALLVAIVALGLWAVAAPGSPAALLALGVVAVWWLFGGEPPWWQGVVLAGMLAAAHLACAFAAAAPSYSAVRGRALRRMLGWALGYLAACAVCVALVLGVAAIPPDVLPRGPVWVGLGVVALAGLGVLVHGLRQRG</sequence>
<evidence type="ECO:0000313" key="3">
    <source>
        <dbReference type="Proteomes" id="UP000317638"/>
    </source>
</evidence>
<organism evidence="2 3">
    <name type="scientific">Tessaracoccus rhinocerotis</name>
    <dbReference type="NCBI Taxonomy" id="1689449"/>
    <lineage>
        <taxon>Bacteria</taxon>
        <taxon>Bacillati</taxon>
        <taxon>Actinomycetota</taxon>
        <taxon>Actinomycetes</taxon>
        <taxon>Propionibacteriales</taxon>
        <taxon>Propionibacteriaceae</taxon>
        <taxon>Tessaracoccus</taxon>
    </lineage>
</organism>
<feature type="transmembrane region" description="Helical" evidence="1">
    <location>
        <begin position="23"/>
        <end position="45"/>
    </location>
</feature>
<gene>
    <name evidence="2" type="ORF">FOJ82_11435</name>
</gene>
<dbReference type="EMBL" id="VKKG01000004">
    <property type="protein sequence ID" value="TRY17870.1"/>
    <property type="molecule type" value="Genomic_DNA"/>
</dbReference>
<dbReference type="AlphaFoldDB" id="A0A553JZJ4"/>
<reference evidence="2 3" key="1">
    <citation type="submission" date="2019-07" db="EMBL/GenBank/DDBJ databases">
        <authorList>
            <person name="Zhou L.-Y."/>
        </authorList>
    </citation>
    <scope>NUCLEOTIDE SEQUENCE [LARGE SCALE GENOMIC DNA]</scope>
    <source>
        <strain evidence="2 3">YIM 101269</strain>
    </source>
</reference>
<name>A0A553JZJ4_9ACTN</name>